<name>W7JVS0_PLAFA</name>
<accession>W7JVS0</accession>
<sequence length="229" mass="27684">MEKKKKKTKNDHVHKSLENAILLSKSHRTCDDKSKNVNDKINRKNYSLFIRKEIFDHAIIYTTNRIDESNLLIYLKHFYQHFKKENVNKNISRKYLSDEIYITLNDWIRYNELIKNQENSVHANIFTINICKSLWILLSITIQSVRKKNNLKKQKTIFNTPFEDLHIHKYNHNDKKKKNENDNEMDKTDTYLREKKNKKEYIKEKKNTQNNYEHGIKNIDGIKKKILMA</sequence>
<organism evidence="2 3">
    <name type="scientific">Plasmodium falciparum UGT5.1</name>
    <dbReference type="NCBI Taxonomy" id="1237627"/>
    <lineage>
        <taxon>Eukaryota</taxon>
        <taxon>Sar</taxon>
        <taxon>Alveolata</taxon>
        <taxon>Apicomplexa</taxon>
        <taxon>Aconoidasida</taxon>
        <taxon>Haemosporida</taxon>
        <taxon>Plasmodiidae</taxon>
        <taxon>Plasmodium</taxon>
        <taxon>Plasmodium (Laverania)</taxon>
    </lineage>
</organism>
<protein>
    <submittedName>
        <fullName evidence="2">Uncharacterized protein</fullName>
    </submittedName>
</protein>
<gene>
    <name evidence="2" type="ORF">C923_03756</name>
</gene>
<evidence type="ECO:0000313" key="2">
    <source>
        <dbReference type="EMBL" id="EWC75571.1"/>
    </source>
</evidence>
<dbReference type="Proteomes" id="UP000030697">
    <property type="component" value="Unassembled WGS sequence"/>
</dbReference>
<dbReference type="InterPro" id="IPR039589">
    <property type="entry name" value="TBCC1"/>
</dbReference>
<dbReference type="PANTHER" id="PTHR16052:SF0">
    <property type="entry name" value="TBCC DOMAIN-CONTAINING PROTEIN 1"/>
    <property type="match status" value="1"/>
</dbReference>
<dbReference type="EMBL" id="KE124638">
    <property type="protein sequence ID" value="EWC75571.1"/>
    <property type="molecule type" value="Genomic_DNA"/>
</dbReference>
<evidence type="ECO:0000256" key="1">
    <source>
        <dbReference type="SAM" id="MobiDB-lite"/>
    </source>
</evidence>
<feature type="region of interest" description="Disordered" evidence="1">
    <location>
        <begin position="170"/>
        <end position="191"/>
    </location>
</feature>
<proteinExistence type="predicted"/>
<evidence type="ECO:0000313" key="3">
    <source>
        <dbReference type="Proteomes" id="UP000030697"/>
    </source>
</evidence>
<dbReference type="PANTHER" id="PTHR16052">
    <property type="entry name" value="TBCC DOMAIN-CONTAINING PROTEIN 1"/>
    <property type="match status" value="1"/>
</dbReference>
<reference evidence="2 3" key="1">
    <citation type="submission" date="2013-02" db="EMBL/GenBank/DDBJ databases">
        <title>The Genome Sequence of Plasmodium falciparum UGT5.1.</title>
        <authorList>
            <consortium name="The Broad Institute Genome Sequencing Platform"/>
            <consortium name="The Broad Institute Genome Sequencing Center for Infectious Disease"/>
            <person name="Neafsey D."/>
            <person name="Cheeseman I."/>
            <person name="Volkman S."/>
            <person name="Adams J."/>
            <person name="Walker B."/>
            <person name="Young S.K."/>
            <person name="Zeng Q."/>
            <person name="Gargeya S."/>
            <person name="Fitzgerald M."/>
            <person name="Haas B."/>
            <person name="Abouelleil A."/>
            <person name="Alvarado L."/>
            <person name="Arachchi H.M."/>
            <person name="Berlin A.M."/>
            <person name="Chapman S.B."/>
            <person name="Dewar J."/>
            <person name="Goldberg J."/>
            <person name="Griggs A."/>
            <person name="Gujja S."/>
            <person name="Hansen M."/>
            <person name="Howarth C."/>
            <person name="Imamovic A."/>
            <person name="Larimer J."/>
            <person name="McCowan C."/>
            <person name="Murphy C."/>
            <person name="Neiman D."/>
            <person name="Pearson M."/>
            <person name="Priest M."/>
            <person name="Roberts A."/>
            <person name="Saif S."/>
            <person name="Shea T."/>
            <person name="Sisk P."/>
            <person name="Sykes S."/>
            <person name="Wortman J."/>
            <person name="Nusbaum C."/>
            <person name="Birren B."/>
        </authorList>
    </citation>
    <scope>NUCLEOTIDE SEQUENCE [LARGE SCALE GENOMIC DNA]</scope>
    <source>
        <strain evidence="2 3">UGT5.1</strain>
    </source>
</reference>
<dbReference type="AlphaFoldDB" id="W7JVS0"/>